<feature type="binding site" evidence="5">
    <location>
        <position position="100"/>
    </location>
    <ligand>
        <name>Mg(2+)</name>
        <dbReference type="ChEBI" id="CHEBI:18420"/>
    </ligand>
</feature>
<dbReference type="KEGG" id="aoz:HUE56_29995"/>
<dbReference type="HAMAP" id="MF_00265">
    <property type="entry name" value="VapC_Nob1"/>
    <property type="match status" value="1"/>
</dbReference>
<dbReference type="GO" id="GO:0000287">
    <property type="term" value="F:magnesium ion binding"/>
    <property type="evidence" value="ECO:0007669"/>
    <property type="project" value="UniProtKB-UniRule"/>
</dbReference>
<evidence type="ECO:0000259" key="6">
    <source>
        <dbReference type="Pfam" id="PF01850"/>
    </source>
</evidence>
<keyword evidence="4 5" id="KW-0378">Hydrolase</keyword>
<evidence type="ECO:0000256" key="2">
    <source>
        <dbReference type="ARBA" id="ARBA00022722"/>
    </source>
</evidence>
<evidence type="ECO:0000256" key="3">
    <source>
        <dbReference type="ARBA" id="ARBA00022723"/>
    </source>
</evidence>
<evidence type="ECO:0000256" key="4">
    <source>
        <dbReference type="ARBA" id="ARBA00022801"/>
    </source>
</evidence>
<dbReference type="RefSeq" id="WP_109155054.1">
    <property type="nucleotide sequence ID" value="NZ_BSOV01000115.1"/>
</dbReference>
<feature type="domain" description="PIN" evidence="6">
    <location>
        <begin position="5"/>
        <end position="121"/>
    </location>
</feature>
<keyword evidence="1 5" id="KW-1277">Toxin-antitoxin system</keyword>
<dbReference type="Gene3D" id="3.40.50.1010">
    <property type="entry name" value="5'-nuclease"/>
    <property type="match status" value="1"/>
</dbReference>
<keyword evidence="2 5" id="KW-0540">Nuclease</keyword>
<accession>A0A6N1B0I1</accession>
<keyword evidence="3 5" id="KW-0479">Metal-binding</keyword>
<reference evidence="7 8" key="1">
    <citation type="submission" date="2020-06" db="EMBL/GenBank/DDBJ databases">
        <title>Complete genome of Azosprillum oryzae KACC14407.</title>
        <authorList>
            <person name="Kim M."/>
            <person name="Park Y.-J."/>
            <person name="Shin J.-H."/>
        </authorList>
    </citation>
    <scope>NUCLEOTIDE SEQUENCE [LARGE SCALE GENOMIC DNA]</scope>
    <source>
        <strain evidence="7 8">KACC 14407</strain>
        <plasmid evidence="7 8">unnamed7</plasmid>
    </source>
</reference>
<dbReference type="Pfam" id="PF01850">
    <property type="entry name" value="PIN"/>
    <property type="match status" value="1"/>
</dbReference>
<proteinExistence type="inferred from homology"/>
<protein>
    <recommendedName>
        <fullName evidence="5">Ribonuclease VapC</fullName>
        <shortName evidence="5">RNase VapC</shortName>
        <ecNumber evidence="5">3.1.-.-</ecNumber>
    </recommendedName>
    <alternativeName>
        <fullName evidence="5">Toxin VapC</fullName>
    </alternativeName>
</protein>
<dbReference type="InterPro" id="IPR002716">
    <property type="entry name" value="PIN_dom"/>
</dbReference>
<name>A0A6N1B0I1_9PROT</name>
<evidence type="ECO:0000256" key="5">
    <source>
        <dbReference type="HAMAP-Rule" id="MF_00265"/>
    </source>
</evidence>
<dbReference type="CDD" id="cd18692">
    <property type="entry name" value="PIN_VapC-like"/>
    <property type="match status" value="1"/>
</dbReference>
<dbReference type="SUPFAM" id="SSF88723">
    <property type="entry name" value="PIN domain-like"/>
    <property type="match status" value="1"/>
</dbReference>
<sequence>MRFTLDTNILVYAVDRAAGKRHHQAVALIHRLPGRDCVLTLQSLAELFRTLTSAKQGIAPERATDIIQQWRDILPVVAADDACLTDAMDAVTHHGWSFWDAMIWATAKRHGCRLLLSEDGQAGRTLGGVTIINPFADGPQLLLDEALGVN</sequence>
<dbReference type="OrthoDB" id="163436at2"/>
<keyword evidence="8" id="KW-1185">Reference proteome</keyword>
<dbReference type="EMBL" id="CP054622">
    <property type="protein sequence ID" value="QKS54734.1"/>
    <property type="molecule type" value="Genomic_DNA"/>
</dbReference>
<dbReference type="GO" id="GO:0004540">
    <property type="term" value="F:RNA nuclease activity"/>
    <property type="evidence" value="ECO:0007669"/>
    <property type="project" value="InterPro"/>
</dbReference>
<dbReference type="GO" id="GO:0016787">
    <property type="term" value="F:hydrolase activity"/>
    <property type="evidence" value="ECO:0007669"/>
    <property type="project" value="UniProtKB-KW"/>
</dbReference>
<gene>
    <name evidence="5" type="primary">vapC</name>
    <name evidence="7" type="ORF">HUE56_29995</name>
</gene>
<dbReference type="Proteomes" id="UP000509702">
    <property type="component" value="Plasmid unnamed7"/>
</dbReference>
<evidence type="ECO:0000256" key="1">
    <source>
        <dbReference type="ARBA" id="ARBA00022649"/>
    </source>
</evidence>
<evidence type="ECO:0000313" key="7">
    <source>
        <dbReference type="EMBL" id="QKS54734.1"/>
    </source>
</evidence>
<keyword evidence="5" id="KW-0800">Toxin</keyword>
<dbReference type="InterPro" id="IPR022907">
    <property type="entry name" value="VapC_family"/>
</dbReference>
<geneLocation type="plasmid" evidence="7 8">
    <name>unnamed7</name>
</geneLocation>
<dbReference type="InterPro" id="IPR029060">
    <property type="entry name" value="PIN-like_dom_sf"/>
</dbReference>
<organism evidence="7 8">
    <name type="scientific">Azospirillum oryzae</name>
    <dbReference type="NCBI Taxonomy" id="286727"/>
    <lineage>
        <taxon>Bacteria</taxon>
        <taxon>Pseudomonadati</taxon>
        <taxon>Pseudomonadota</taxon>
        <taxon>Alphaproteobacteria</taxon>
        <taxon>Rhodospirillales</taxon>
        <taxon>Azospirillaceae</taxon>
        <taxon>Azospirillum</taxon>
    </lineage>
</organism>
<evidence type="ECO:0000313" key="8">
    <source>
        <dbReference type="Proteomes" id="UP000509702"/>
    </source>
</evidence>
<keyword evidence="5" id="KW-0460">Magnesium</keyword>
<comment type="cofactor">
    <cofactor evidence="5">
        <name>Mg(2+)</name>
        <dbReference type="ChEBI" id="CHEBI:18420"/>
    </cofactor>
</comment>
<comment type="similarity">
    <text evidence="5">Belongs to the PINc/VapC protein family.</text>
</comment>
<feature type="binding site" evidence="5">
    <location>
        <position position="6"/>
    </location>
    <ligand>
        <name>Mg(2+)</name>
        <dbReference type="ChEBI" id="CHEBI:18420"/>
    </ligand>
</feature>
<dbReference type="EC" id="3.1.-.-" evidence="5"/>
<comment type="function">
    <text evidence="5">Toxic component of a toxin-antitoxin (TA) system. An RNase.</text>
</comment>
<dbReference type="AlphaFoldDB" id="A0A6N1B0I1"/>
<keyword evidence="7" id="KW-0614">Plasmid</keyword>
<dbReference type="GO" id="GO:0090729">
    <property type="term" value="F:toxin activity"/>
    <property type="evidence" value="ECO:0007669"/>
    <property type="project" value="UniProtKB-KW"/>
</dbReference>